<dbReference type="AlphaFoldDB" id="A0A2G9GD90"/>
<dbReference type="FunFam" id="1.20.120.1770:FF:000007">
    <property type="entry name" value="Cytochrome b561 and DOMON domain-containing protein"/>
    <property type="match status" value="1"/>
</dbReference>
<evidence type="ECO:0000256" key="2">
    <source>
        <dbReference type="ARBA" id="ARBA00022448"/>
    </source>
</evidence>
<feature type="transmembrane region" description="Helical" evidence="12">
    <location>
        <begin position="337"/>
        <end position="361"/>
    </location>
</feature>
<dbReference type="InterPro" id="IPR006593">
    <property type="entry name" value="Cyt_b561/ferric_Rdtase_TM"/>
</dbReference>
<dbReference type="PROSITE" id="PS50836">
    <property type="entry name" value="DOMON"/>
    <property type="match status" value="1"/>
</dbReference>
<keyword evidence="8 10" id="KW-0472">Membrane</keyword>
<dbReference type="GO" id="GO:0046872">
    <property type="term" value="F:metal ion binding"/>
    <property type="evidence" value="ECO:0007669"/>
    <property type="project" value="UniProtKB-KW"/>
</dbReference>
<evidence type="ECO:0000256" key="10">
    <source>
        <dbReference type="PIRNR" id="PIRNR037471"/>
    </source>
</evidence>
<evidence type="ECO:0000256" key="11">
    <source>
        <dbReference type="PIRSR" id="PIRSR037471-1"/>
    </source>
</evidence>
<feature type="binding site" description="axial binding residue" evidence="11">
    <location>
        <position position="270"/>
    </location>
    <ligand>
        <name>heme b</name>
        <dbReference type="ChEBI" id="CHEBI:60344"/>
        <label>1</label>
    </ligand>
    <ligandPart>
        <name>Fe</name>
        <dbReference type="ChEBI" id="CHEBI:18248"/>
    </ligandPart>
</feature>
<comment type="caution">
    <text evidence="16">The sequence shown here is derived from an EMBL/GenBank/DDBJ whole genome shotgun (WGS) entry which is preliminary data.</text>
</comment>
<keyword evidence="4 11" id="KW-0479">Metal-binding</keyword>
<feature type="transmembrane region" description="Helical" evidence="12">
    <location>
        <begin position="272"/>
        <end position="290"/>
    </location>
</feature>
<evidence type="ECO:0000259" key="15">
    <source>
        <dbReference type="PROSITE" id="PS50939"/>
    </source>
</evidence>
<dbReference type="GO" id="GO:0016020">
    <property type="term" value="C:membrane"/>
    <property type="evidence" value="ECO:0007669"/>
    <property type="project" value="UniProtKB-SubCell"/>
</dbReference>
<keyword evidence="3 12" id="KW-0812">Transmembrane</keyword>
<sequence length="384" mass="42502">MLPTFIFCLLFSLCISSSYGEKCAKYNFATNQVFSSCSDLPYLNLFLHWNYNQSAKTVELAYRHTGLSSSRWIAWAINRTGQGVIGAQALVAFKKSDGTMRAYTASVDSYQTQLLQGDLSFPVSDLIATYTKNEIIIFATIKVDNLSFTMNHVWQGGPLSGDFPAMHLTSGPNVLSMGILDLLSGTISGALNYETKNKNIHGVMNVVSWGIMMPTGTVFGRYLKVFPSADPAWFYPRATCQTSAYIIGVAGWATGLQLGNQSPGVQYTSHRTIGIIIFCLGTLQVSALLLRPEKGNRYRFYWNIYHHFVGYSIIVLSILNILKGFKILNPEEKWKRAYLGILIGVAIVAATLEVCTWCVVLKKMKKSGSTQKMQNGANGTNSYN</sequence>
<reference evidence="17" key="1">
    <citation type="journal article" date="2018" name="Gigascience">
        <title>Genome assembly of the Pink Ipe (Handroanthus impetiginosus, Bignoniaceae), a highly valued, ecologically keystone Neotropical timber forest tree.</title>
        <authorList>
            <person name="Silva-Junior O.B."/>
            <person name="Grattapaglia D."/>
            <person name="Novaes E."/>
            <person name="Collevatti R.G."/>
        </authorList>
    </citation>
    <scope>NUCLEOTIDE SEQUENCE [LARGE SCALE GENOMIC DNA]</scope>
    <source>
        <strain evidence="17">cv. UFG-1</strain>
    </source>
</reference>
<evidence type="ECO:0000256" key="3">
    <source>
        <dbReference type="ARBA" id="ARBA00022692"/>
    </source>
</evidence>
<feature type="binding site" description="axial binding residue" evidence="11">
    <location>
        <position position="201"/>
    </location>
    <ligand>
        <name>heme b</name>
        <dbReference type="ChEBI" id="CHEBI:60344"/>
        <label>1</label>
    </ligand>
    <ligandPart>
        <name>Fe</name>
        <dbReference type="ChEBI" id="CHEBI:18248"/>
    </ligandPart>
</feature>
<dbReference type="PANTHER" id="PTHR23130">
    <property type="entry name" value="CYTOCHROME B561 AND DOMON DOMAIN-CONTAINING PROTEIN"/>
    <property type="match status" value="1"/>
</dbReference>
<dbReference type="CDD" id="cd09629">
    <property type="entry name" value="DOMON_CIL1_like"/>
    <property type="match status" value="1"/>
</dbReference>
<dbReference type="InterPro" id="IPR045265">
    <property type="entry name" value="AIR12_DOMON"/>
</dbReference>
<evidence type="ECO:0000256" key="13">
    <source>
        <dbReference type="SAM" id="SignalP"/>
    </source>
</evidence>
<keyword evidence="6 10" id="KW-0249">Electron transport</keyword>
<gene>
    <name evidence="16" type="ORF">CDL12_24226</name>
</gene>
<dbReference type="Pfam" id="PF04526">
    <property type="entry name" value="DUF568"/>
    <property type="match status" value="1"/>
</dbReference>
<keyword evidence="11" id="KW-0408">Iron</keyword>
<dbReference type="Gene3D" id="1.20.120.1770">
    <property type="match status" value="1"/>
</dbReference>
<feature type="transmembrane region" description="Helical" evidence="12">
    <location>
        <begin position="302"/>
        <end position="322"/>
    </location>
</feature>
<dbReference type="SMART" id="SM00665">
    <property type="entry name" value="B561"/>
    <property type="match status" value="1"/>
</dbReference>
<evidence type="ECO:0000256" key="5">
    <source>
        <dbReference type="ARBA" id="ARBA00022729"/>
    </source>
</evidence>
<feature type="chain" id="PRO_5013694935" description="Cytochrome b561 and DOMON domain-containing protein" evidence="13">
    <location>
        <begin position="21"/>
        <end position="384"/>
    </location>
</feature>
<proteinExistence type="predicted"/>
<evidence type="ECO:0000256" key="12">
    <source>
        <dbReference type="SAM" id="Phobius"/>
    </source>
</evidence>
<accession>A0A2G9GD90</accession>
<feature type="domain" description="Cytochrome b561" evidence="15">
    <location>
        <begin position="163"/>
        <end position="361"/>
    </location>
</feature>
<keyword evidence="2 10" id="KW-0813">Transport</keyword>
<dbReference type="InterPro" id="IPR005018">
    <property type="entry name" value="DOMON_domain"/>
</dbReference>
<feature type="binding site" description="axial binding residue" evidence="11">
    <location>
        <position position="306"/>
    </location>
    <ligand>
        <name>heme b</name>
        <dbReference type="ChEBI" id="CHEBI:60344"/>
        <label>1</label>
    </ligand>
    <ligandPart>
        <name>Fe</name>
        <dbReference type="ChEBI" id="CHEBI:18248"/>
    </ligandPart>
</feature>
<evidence type="ECO:0000256" key="4">
    <source>
        <dbReference type="ARBA" id="ARBA00022723"/>
    </source>
</evidence>
<comment type="cofactor">
    <cofactor evidence="10">
        <name>heme b</name>
        <dbReference type="ChEBI" id="CHEBI:60344"/>
    </cofactor>
    <text evidence="10">Binds 2 heme b groups non-covalently.</text>
</comment>
<dbReference type="PROSITE" id="PS50939">
    <property type="entry name" value="CYTOCHROME_B561"/>
    <property type="match status" value="1"/>
</dbReference>
<evidence type="ECO:0000256" key="7">
    <source>
        <dbReference type="ARBA" id="ARBA00022989"/>
    </source>
</evidence>
<comment type="subcellular location">
    <subcellularLocation>
        <location evidence="1">Membrane</location>
        <topology evidence="1">Multi-pass membrane protein</topology>
    </subcellularLocation>
</comment>
<dbReference type="STRING" id="429701.A0A2G9GD90"/>
<evidence type="ECO:0000313" key="17">
    <source>
        <dbReference type="Proteomes" id="UP000231279"/>
    </source>
</evidence>
<protein>
    <recommendedName>
        <fullName evidence="10">Cytochrome b561 and DOMON domain-containing protein</fullName>
    </recommendedName>
</protein>
<dbReference type="PANTHER" id="PTHR23130:SF167">
    <property type="entry name" value="CYTOCHROME B561 AND DOMON DOMAIN-CONTAINING PROTEIN"/>
    <property type="match status" value="1"/>
</dbReference>
<name>A0A2G9GD90_9LAMI</name>
<dbReference type="CDD" id="cd08760">
    <property type="entry name" value="Cyt_b561_FRRS1_like"/>
    <property type="match status" value="1"/>
</dbReference>
<evidence type="ECO:0000256" key="6">
    <source>
        <dbReference type="ARBA" id="ARBA00022982"/>
    </source>
</evidence>
<evidence type="ECO:0000256" key="1">
    <source>
        <dbReference type="ARBA" id="ARBA00004141"/>
    </source>
</evidence>
<keyword evidence="5 13" id="KW-0732">Signal</keyword>
<organism evidence="16 17">
    <name type="scientific">Handroanthus impetiginosus</name>
    <dbReference type="NCBI Taxonomy" id="429701"/>
    <lineage>
        <taxon>Eukaryota</taxon>
        <taxon>Viridiplantae</taxon>
        <taxon>Streptophyta</taxon>
        <taxon>Embryophyta</taxon>
        <taxon>Tracheophyta</taxon>
        <taxon>Spermatophyta</taxon>
        <taxon>Magnoliopsida</taxon>
        <taxon>eudicotyledons</taxon>
        <taxon>Gunneridae</taxon>
        <taxon>Pentapetalae</taxon>
        <taxon>asterids</taxon>
        <taxon>lamiids</taxon>
        <taxon>Lamiales</taxon>
        <taxon>Bignoniaceae</taxon>
        <taxon>Crescentiina</taxon>
        <taxon>Tabebuia alliance</taxon>
        <taxon>Handroanthus</taxon>
    </lineage>
</organism>
<dbReference type="OrthoDB" id="2419613at2759"/>
<evidence type="ECO:0000259" key="14">
    <source>
        <dbReference type="PROSITE" id="PS50836"/>
    </source>
</evidence>
<dbReference type="EMBL" id="NKXS01005578">
    <property type="protein sequence ID" value="PIN03251.1"/>
    <property type="molecule type" value="Genomic_DNA"/>
</dbReference>
<keyword evidence="17" id="KW-1185">Reference proteome</keyword>
<feature type="signal peptide" evidence="13">
    <location>
        <begin position="1"/>
        <end position="20"/>
    </location>
</feature>
<keyword evidence="7 12" id="KW-1133">Transmembrane helix</keyword>
<dbReference type="Proteomes" id="UP000231279">
    <property type="component" value="Unassembled WGS sequence"/>
</dbReference>
<feature type="domain" description="DOMON" evidence="14">
    <location>
        <begin position="43"/>
        <end position="157"/>
    </location>
</feature>
<evidence type="ECO:0000256" key="8">
    <source>
        <dbReference type="ARBA" id="ARBA00023136"/>
    </source>
</evidence>
<comment type="function">
    <text evidence="9">May act as a catecholamine-responsive trans-membrane electron transporter.</text>
</comment>
<dbReference type="InterPro" id="IPR017214">
    <property type="entry name" value="UCP037471"/>
</dbReference>
<evidence type="ECO:0000256" key="9">
    <source>
        <dbReference type="ARBA" id="ARBA00053871"/>
    </source>
</evidence>
<dbReference type="PIRSF" id="PIRSF037471">
    <property type="entry name" value="UCP037471"/>
    <property type="match status" value="1"/>
</dbReference>
<evidence type="ECO:0000313" key="16">
    <source>
        <dbReference type="EMBL" id="PIN03251.1"/>
    </source>
</evidence>